<reference evidence="1" key="1">
    <citation type="submission" date="2016-01" db="EMBL/GenBank/DDBJ databases">
        <authorList>
            <person name="Peeters C."/>
        </authorList>
    </citation>
    <scope>NUCLEOTIDE SEQUENCE [LARGE SCALE GENOMIC DNA]</scope>
    <source>
        <strain evidence="1">LMG 29318</strain>
    </source>
</reference>
<dbReference type="OrthoDB" id="9156860at2"/>
<proteinExistence type="predicted"/>
<dbReference type="Proteomes" id="UP000054870">
    <property type="component" value="Unassembled WGS sequence"/>
</dbReference>
<sequence>MTDVKQEVYALVTTTRALLLIELSSKRVSPLEWDRGEYYGVSWFPRSEHLVLTHSLVNNAELLDLTAYAQSEVGILSIGDRQTQGFLSQPHQIVCGSDGRVICTNTGRNAISVLDVARPDIVQEARISSARWDRLDPQHVIGDHLNSVFEKDGRLYVIAHGHGNGSALAIFSYPDMNVLSVEPVKNRTGLHNIWVTSEGQRIACHSESGSLIELNSDAVLWESGCPIYTRGLAATPDFVLVGESEKSSRELRRATMSGLWMLDRKTWQPIDFFQLGPYGGVHDVRLLNVSDDAHHGHVFAGTEALLARDRDKERVEGRIRASKRLQRSREVWKEFNVIFGTPKVGADEALRVDQDHLCLMTRNGTDSNVPSEFGFEYALNAEEPGGHVSVVAYRGMGFDTNMVAVLIQGANEREGIVSRWVHDGQRWDVQSLEPLSGMPLGGRVRVVRSEDRVQVLIEGRAIPDEFLEGMDGQLGIRWSGAALLPTD</sequence>
<protein>
    <submittedName>
        <fullName evidence="1">Uncharacterized protein</fullName>
    </submittedName>
</protein>
<dbReference type="InterPro" id="IPR011044">
    <property type="entry name" value="Quino_amine_DH_bsu"/>
</dbReference>
<dbReference type="AlphaFoldDB" id="A0A157ZET1"/>
<comment type="caution">
    <text evidence="1">The sequence shown here is derived from an EMBL/GenBank/DDBJ whole genome shotgun (WGS) entry which is preliminary data.</text>
</comment>
<gene>
    <name evidence="1" type="ORF">AWB75_00650</name>
</gene>
<evidence type="ECO:0000313" key="2">
    <source>
        <dbReference type="Proteomes" id="UP000054870"/>
    </source>
</evidence>
<evidence type="ECO:0000313" key="1">
    <source>
        <dbReference type="EMBL" id="SAK44082.1"/>
    </source>
</evidence>
<keyword evidence="2" id="KW-1185">Reference proteome</keyword>
<dbReference type="Gene3D" id="2.130.10.10">
    <property type="entry name" value="YVTN repeat-like/Quinoprotein amine dehydrogenase"/>
    <property type="match status" value="1"/>
</dbReference>
<accession>A0A157ZET1</accession>
<dbReference type="EMBL" id="FCOF02000002">
    <property type="protein sequence ID" value="SAK44082.1"/>
    <property type="molecule type" value="Genomic_DNA"/>
</dbReference>
<name>A0A157ZET1_9BURK</name>
<organism evidence="1 2">
    <name type="scientific">Caballeronia catudaia</name>
    <dbReference type="NCBI Taxonomy" id="1777136"/>
    <lineage>
        <taxon>Bacteria</taxon>
        <taxon>Pseudomonadati</taxon>
        <taxon>Pseudomonadota</taxon>
        <taxon>Betaproteobacteria</taxon>
        <taxon>Burkholderiales</taxon>
        <taxon>Burkholderiaceae</taxon>
        <taxon>Caballeronia</taxon>
    </lineage>
</organism>
<dbReference type="SUPFAM" id="SSF50969">
    <property type="entry name" value="YVTN repeat-like/Quinoprotein amine dehydrogenase"/>
    <property type="match status" value="1"/>
</dbReference>
<dbReference type="RefSeq" id="WP_061122642.1">
    <property type="nucleotide sequence ID" value="NZ_FCOF02000002.1"/>
</dbReference>
<dbReference type="InterPro" id="IPR015943">
    <property type="entry name" value="WD40/YVTN_repeat-like_dom_sf"/>
</dbReference>